<organism evidence="1 2">
    <name type="scientific">Trichonephila inaurata madagascariensis</name>
    <dbReference type="NCBI Taxonomy" id="2747483"/>
    <lineage>
        <taxon>Eukaryota</taxon>
        <taxon>Metazoa</taxon>
        <taxon>Ecdysozoa</taxon>
        <taxon>Arthropoda</taxon>
        <taxon>Chelicerata</taxon>
        <taxon>Arachnida</taxon>
        <taxon>Araneae</taxon>
        <taxon>Araneomorphae</taxon>
        <taxon>Entelegynae</taxon>
        <taxon>Araneoidea</taxon>
        <taxon>Nephilidae</taxon>
        <taxon>Trichonephila</taxon>
        <taxon>Trichonephila inaurata</taxon>
    </lineage>
</organism>
<comment type="caution">
    <text evidence="1">The sequence shown here is derived from an EMBL/GenBank/DDBJ whole genome shotgun (WGS) entry which is preliminary data.</text>
</comment>
<gene>
    <name evidence="1" type="primary">g.44751</name>
    <name evidence="1" type="ORF">TNIN_33731</name>
</gene>
<proteinExistence type="predicted"/>
<sequence length="94" mass="10453">MIENICIFISNMPLIHFGMQAPNHSAADIIISDVQREHQFHMTSLATFVADNEQLLNAERRNVDDQINVSIAVRQGGFLFLVAPGGSDKNFSSH</sequence>
<accession>A0A8X6YM76</accession>
<evidence type="ECO:0000313" key="2">
    <source>
        <dbReference type="Proteomes" id="UP000886998"/>
    </source>
</evidence>
<name>A0A8X6YM76_9ARAC</name>
<dbReference type="OrthoDB" id="6615588at2759"/>
<evidence type="ECO:0000313" key="1">
    <source>
        <dbReference type="EMBL" id="GFY73456.1"/>
    </source>
</evidence>
<dbReference type="Proteomes" id="UP000886998">
    <property type="component" value="Unassembled WGS sequence"/>
</dbReference>
<dbReference type="EMBL" id="BMAV01020087">
    <property type="protein sequence ID" value="GFY73456.1"/>
    <property type="molecule type" value="Genomic_DNA"/>
</dbReference>
<dbReference type="AlphaFoldDB" id="A0A8X6YM76"/>
<keyword evidence="2" id="KW-1185">Reference proteome</keyword>
<protein>
    <submittedName>
        <fullName evidence="1">Uncharacterized protein</fullName>
    </submittedName>
</protein>
<reference evidence="1" key="1">
    <citation type="submission" date="2020-08" db="EMBL/GenBank/DDBJ databases">
        <title>Multicomponent nature underlies the extraordinary mechanical properties of spider dragline silk.</title>
        <authorList>
            <person name="Kono N."/>
            <person name="Nakamura H."/>
            <person name="Mori M."/>
            <person name="Yoshida Y."/>
            <person name="Ohtoshi R."/>
            <person name="Malay A.D."/>
            <person name="Moran D.A.P."/>
            <person name="Tomita M."/>
            <person name="Numata K."/>
            <person name="Arakawa K."/>
        </authorList>
    </citation>
    <scope>NUCLEOTIDE SEQUENCE</scope>
</reference>